<organism evidence="3 4">
    <name type="scientific">Streptosporangium brasiliense</name>
    <dbReference type="NCBI Taxonomy" id="47480"/>
    <lineage>
        <taxon>Bacteria</taxon>
        <taxon>Bacillati</taxon>
        <taxon>Actinomycetota</taxon>
        <taxon>Actinomycetes</taxon>
        <taxon>Streptosporangiales</taxon>
        <taxon>Streptosporangiaceae</taxon>
        <taxon>Streptosporangium</taxon>
    </lineage>
</organism>
<feature type="transmembrane region" description="Helical" evidence="2">
    <location>
        <begin position="16"/>
        <end position="38"/>
    </location>
</feature>
<keyword evidence="2" id="KW-0472">Membrane</keyword>
<dbReference type="EMBL" id="JAUSRB010000002">
    <property type="protein sequence ID" value="MDP9866458.1"/>
    <property type="molecule type" value="Genomic_DNA"/>
</dbReference>
<reference evidence="3 4" key="1">
    <citation type="submission" date="2023-07" db="EMBL/GenBank/DDBJ databases">
        <title>Sequencing the genomes of 1000 actinobacteria strains.</title>
        <authorList>
            <person name="Klenk H.-P."/>
        </authorList>
    </citation>
    <scope>NUCLEOTIDE SEQUENCE [LARGE SCALE GENOMIC DNA]</scope>
    <source>
        <strain evidence="3 4">DSM 44109</strain>
    </source>
</reference>
<name>A0ABT9RB38_9ACTN</name>
<sequence length="414" mass="45274">MPPIDQITAFTSDHPVGTVIICVVALALLGLAYFALRAAYRAGNRFFHRYVAPRPAEDILTIVAACIATGVSAQGMWRFSGDVLGFDGPLRLLLFAFIEVAVITSAVRARRNMRENYSAGIDGVAVWTLTGLSAVLSSMDARSLAEAVFRLAAPLVAAWLWERGMAIERHRITGRARINWRITPERMLVRVGLAEASDRTASEVDAHRRLTRVALAAKRARALREAGASDRKMRAALVKLDRAMDQAVEHTGLAVDTARQEALLSQIGALYNTSALIDLSPPVPWAPEPEEPQALPAARPSAYDDDEDDEAEVVETALPVVDTAQRAALMRAAREYWDQQIERKFVPRAADIAHETGITLATAREYRALWKLEPRAHALIEAAYNEHGIVDTGTFPAIETQERILTVNGSAPAS</sequence>
<evidence type="ECO:0008006" key="5">
    <source>
        <dbReference type="Google" id="ProtNLM"/>
    </source>
</evidence>
<feature type="transmembrane region" description="Helical" evidence="2">
    <location>
        <begin position="89"/>
        <end position="107"/>
    </location>
</feature>
<feature type="region of interest" description="Disordered" evidence="1">
    <location>
        <begin position="283"/>
        <end position="308"/>
    </location>
</feature>
<protein>
    <recommendedName>
        <fullName evidence="5">DUF2637 domain-containing protein</fullName>
    </recommendedName>
</protein>
<evidence type="ECO:0000313" key="3">
    <source>
        <dbReference type="EMBL" id="MDP9866458.1"/>
    </source>
</evidence>
<feature type="transmembrane region" description="Helical" evidence="2">
    <location>
        <begin position="119"/>
        <end position="137"/>
    </location>
</feature>
<keyword evidence="4" id="KW-1185">Reference proteome</keyword>
<dbReference type="RefSeq" id="WP_306867186.1">
    <property type="nucleotide sequence ID" value="NZ_JAUSRB010000002.1"/>
</dbReference>
<proteinExistence type="predicted"/>
<keyword evidence="2" id="KW-1133">Transmembrane helix</keyword>
<evidence type="ECO:0000313" key="4">
    <source>
        <dbReference type="Proteomes" id="UP001230426"/>
    </source>
</evidence>
<comment type="caution">
    <text evidence="3">The sequence shown here is derived from an EMBL/GenBank/DDBJ whole genome shotgun (WGS) entry which is preliminary data.</text>
</comment>
<feature type="transmembrane region" description="Helical" evidence="2">
    <location>
        <begin position="59"/>
        <end position="77"/>
    </location>
</feature>
<keyword evidence="2" id="KW-0812">Transmembrane</keyword>
<dbReference type="Proteomes" id="UP001230426">
    <property type="component" value="Unassembled WGS sequence"/>
</dbReference>
<evidence type="ECO:0000256" key="2">
    <source>
        <dbReference type="SAM" id="Phobius"/>
    </source>
</evidence>
<accession>A0ABT9RB38</accession>
<gene>
    <name evidence="3" type="ORF">J2S55_005724</name>
</gene>
<evidence type="ECO:0000256" key="1">
    <source>
        <dbReference type="SAM" id="MobiDB-lite"/>
    </source>
</evidence>